<reference evidence="1 2" key="1">
    <citation type="submission" date="2019-06" db="EMBL/GenBank/DDBJ databases">
        <title>A distant relative of Phikzvirus genus phages from a therapeutic phage collection.</title>
        <authorList>
            <person name="Hejnowicz M.S."/>
            <person name="Dabrowski K."/>
            <person name="Gawor J."/>
            <person name="Weber-Dabrowska B."/>
            <person name="Gromadka R."/>
            <person name="Lobocka M.B."/>
        </authorList>
    </citation>
    <scope>NUCLEOTIDE SEQUENCE [LARGE SCALE GENOMIC DNA]</scope>
</reference>
<dbReference type="RefSeq" id="YP_010660982.1">
    <property type="nucleotide sequence ID" value="NC_070882.1"/>
</dbReference>
<protein>
    <submittedName>
        <fullName evidence="1">Uncharacterized protein</fullName>
    </submittedName>
</protein>
<dbReference type="Proteomes" id="UP000322144">
    <property type="component" value="Segment"/>
</dbReference>
<dbReference type="KEGG" id="vg:77936992"/>
<dbReference type="GeneID" id="77936992"/>
<evidence type="ECO:0000313" key="2">
    <source>
        <dbReference type="Proteomes" id="UP000322144"/>
    </source>
</evidence>
<evidence type="ECO:0000313" key="1">
    <source>
        <dbReference type="EMBL" id="QEM41971.1"/>
    </source>
</evidence>
<sequence length="140" mass="15821">MSKKKQRQLVTVTLNGLGIELKDVELKNIGRGKGDMFAHLEERNDRWTIMHSDSPVLNEMGDELTIEFKRAGDFLFLEAINPAGQGYGFAVTMAAKIVVAGAPKFLRIDQLPDGFEYRMNWSGNFFDESHCIQSIVIKKQ</sequence>
<dbReference type="EMBL" id="MN103543">
    <property type="protein sequence ID" value="QEM41971.1"/>
    <property type="molecule type" value="Genomic_DNA"/>
</dbReference>
<accession>A0A5C1K8Z1</accession>
<keyword evidence="2" id="KW-1185">Reference proteome</keyword>
<name>A0A5C1K8Z1_9CAUD</name>
<organism evidence="1 2">
    <name type="scientific">Pseudomonas phage vB_PaeM_PS119XW</name>
    <dbReference type="NCBI Taxonomy" id="2601632"/>
    <lineage>
        <taxon>Viruses</taxon>
        <taxon>Duplodnaviria</taxon>
        <taxon>Heunggongvirae</taxon>
        <taxon>Uroviricota</taxon>
        <taxon>Caudoviricetes</taxon>
        <taxon>Chimalliviridae</taxon>
        <taxon>Pawinskivirus</taxon>
        <taxon>Pawinskivirus PS119XW</taxon>
    </lineage>
</organism>
<proteinExistence type="predicted"/>